<evidence type="ECO:0000256" key="1">
    <source>
        <dbReference type="SAM" id="MobiDB-lite"/>
    </source>
</evidence>
<evidence type="ECO:0000313" key="2">
    <source>
        <dbReference type="EMBL" id="MEQ2169740.1"/>
    </source>
</evidence>
<feature type="non-terminal residue" evidence="2">
    <location>
        <position position="1"/>
    </location>
</feature>
<protein>
    <submittedName>
        <fullName evidence="2">Uncharacterized protein</fullName>
    </submittedName>
</protein>
<feature type="region of interest" description="Disordered" evidence="1">
    <location>
        <begin position="1"/>
        <end position="38"/>
    </location>
</feature>
<sequence>RQSPLKPPKTALDPDHEVSHGSWKLGMEEKSHGSKPAPCEDGGLFHQNVLKLEEEFQHQILENSIAGTVSQELKEKLRKVRRHPSFYKCSLKLWMSPQCTCHYGSFIYSSTNCKG</sequence>
<dbReference type="EMBL" id="JAHRIO010033903">
    <property type="protein sequence ID" value="MEQ2169740.1"/>
    <property type="molecule type" value="Genomic_DNA"/>
</dbReference>
<organism evidence="2 3">
    <name type="scientific">Goodea atripinnis</name>
    <dbReference type="NCBI Taxonomy" id="208336"/>
    <lineage>
        <taxon>Eukaryota</taxon>
        <taxon>Metazoa</taxon>
        <taxon>Chordata</taxon>
        <taxon>Craniata</taxon>
        <taxon>Vertebrata</taxon>
        <taxon>Euteleostomi</taxon>
        <taxon>Actinopterygii</taxon>
        <taxon>Neopterygii</taxon>
        <taxon>Teleostei</taxon>
        <taxon>Neoteleostei</taxon>
        <taxon>Acanthomorphata</taxon>
        <taxon>Ovalentaria</taxon>
        <taxon>Atherinomorphae</taxon>
        <taxon>Cyprinodontiformes</taxon>
        <taxon>Goodeidae</taxon>
        <taxon>Goodea</taxon>
    </lineage>
</organism>
<keyword evidence="3" id="KW-1185">Reference proteome</keyword>
<comment type="caution">
    <text evidence="2">The sequence shown here is derived from an EMBL/GenBank/DDBJ whole genome shotgun (WGS) entry which is preliminary data.</text>
</comment>
<gene>
    <name evidence="2" type="ORF">GOODEAATRI_028379</name>
</gene>
<proteinExistence type="predicted"/>
<dbReference type="Proteomes" id="UP001476798">
    <property type="component" value="Unassembled WGS sequence"/>
</dbReference>
<reference evidence="2 3" key="1">
    <citation type="submission" date="2021-06" db="EMBL/GenBank/DDBJ databases">
        <authorList>
            <person name="Palmer J.M."/>
        </authorList>
    </citation>
    <scope>NUCLEOTIDE SEQUENCE [LARGE SCALE GENOMIC DNA]</scope>
    <source>
        <strain evidence="2 3">GA_2019</strain>
        <tissue evidence="2">Muscle</tissue>
    </source>
</reference>
<name>A0ABV0NEM5_9TELE</name>
<evidence type="ECO:0000313" key="3">
    <source>
        <dbReference type="Proteomes" id="UP001476798"/>
    </source>
</evidence>
<accession>A0ABV0NEM5</accession>